<reference evidence="5 6" key="1">
    <citation type="journal article" name="Sci. Rep.">
        <title>Genome-scale phylogenetic analyses confirm Olpidium as the closest living zoosporic fungus to the non-flagellated, terrestrial fungi.</title>
        <authorList>
            <person name="Chang Y."/>
            <person name="Rochon D."/>
            <person name="Sekimoto S."/>
            <person name="Wang Y."/>
            <person name="Chovatia M."/>
            <person name="Sandor L."/>
            <person name="Salamov A."/>
            <person name="Grigoriev I.V."/>
            <person name="Stajich J.E."/>
            <person name="Spatafora J.W."/>
        </authorList>
    </citation>
    <scope>NUCLEOTIDE SEQUENCE [LARGE SCALE GENOMIC DNA]</scope>
    <source>
        <strain evidence="5">S191</strain>
    </source>
</reference>
<keyword evidence="6" id="KW-1185">Reference proteome</keyword>
<dbReference type="Pfam" id="PF00406">
    <property type="entry name" value="ADK"/>
    <property type="match status" value="1"/>
</dbReference>
<keyword evidence="3 4" id="KW-0418">Kinase</keyword>
<keyword evidence="2" id="KW-0547">Nucleotide-binding</keyword>
<evidence type="ECO:0000313" key="5">
    <source>
        <dbReference type="EMBL" id="KAG5457316.1"/>
    </source>
</evidence>
<dbReference type="PANTHER" id="PTHR23359">
    <property type="entry name" value="NUCLEOTIDE KINASE"/>
    <property type="match status" value="1"/>
</dbReference>
<dbReference type="InterPro" id="IPR027417">
    <property type="entry name" value="P-loop_NTPase"/>
</dbReference>
<dbReference type="Proteomes" id="UP000673691">
    <property type="component" value="Unassembled WGS sequence"/>
</dbReference>
<dbReference type="HAMAP" id="MF_00235">
    <property type="entry name" value="Adenylate_kinase_Adk"/>
    <property type="match status" value="1"/>
</dbReference>
<evidence type="ECO:0000256" key="4">
    <source>
        <dbReference type="RuleBase" id="RU003330"/>
    </source>
</evidence>
<comment type="similarity">
    <text evidence="4">Belongs to the adenylate kinase family.</text>
</comment>
<organism evidence="5 6">
    <name type="scientific">Olpidium bornovanus</name>
    <dbReference type="NCBI Taxonomy" id="278681"/>
    <lineage>
        <taxon>Eukaryota</taxon>
        <taxon>Fungi</taxon>
        <taxon>Fungi incertae sedis</taxon>
        <taxon>Olpidiomycota</taxon>
        <taxon>Olpidiomycotina</taxon>
        <taxon>Olpidiomycetes</taxon>
        <taxon>Olpidiales</taxon>
        <taxon>Olpidiaceae</taxon>
        <taxon>Olpidium</taxon>
    </lineage>
</organism>
<dbReference type="GO" id="GO:0019205">
    <property type="term" value="F:nucleobase-containing compound kinase activity"/>
    <property type="evidence" value="ECO:0007669"/>
    <property type="project" value="InterPro"/>
</dbReference>
<dbReference type="InterPro" id="IPR033690">
    <property type="entry name" value="Adenylat_kinase_CS"/>
</dbReference>
<accession>A0A8H7ZPX3</accession>
<name>A0A8H7ZPX3_9FUNG</name>
<gene>
    <name evidence="5" type="ORF">BJ554DRAFT_2712</name>
</gene>
<dbReference type="InterPro" id="IPR000850">
    <property type="entry name" value="Adenylat/UMP-CMP_kin"/>
</dbReference>
<evidence type="ECO:0000313" key="6">
    <source>
        <dbReference type="Proteomes" id="UP000673691"/>
    </source>
</evidence>
<keyword evidence="1 4" id="KW-0808">Transferase</keyword>
<dbReference type="PROSITE" id="PS00113">
    <property type="entry name" value="ADENYLATE_KINASE"/>
    <property type="match status" value="1"/>
</dbReference>
<proteinExistence type="inferred from homology"/>
<evidence type="ECO:0000256" key="1">
    <source>
        <dbReference type="ARBA" id="ARBA00022679"/>
    </source>
</evidence>
<dbReference type="EMBL" id="JAEFCI010010282">
    <property type="protein sequence ID" value="KAG5457316.1"/>
    <property type="molecule type" value="Genomic_DNA"/>
</dbReference>
<evidence type="ECO:0000256" key="3">
    <source>
        <dbReference type="ARBA" id="ARBA00022777"/>
    </source>
</evidence>
<protein>
    <submittedName>
        <fullName evidence="5">Uridylate kinase</fullName>
    </submittedName>
</protein>
<dbReference type="GO" id="GO:0006139">
    <property type="term" value="P:nucleobase-containing compound metabolic process"/>
    <property type="evidence" value="ECO:0007669"/>
    <property type="project" value="InterPro"/>
</dbReference>
<dbReference type="PRINTS" id="PR00094">
    <property type="entry name" value="ADENYLTKNASE"/>
</dbReference>
<comment type="caution">
    <text evidence="5">The sequence shown here is derived from an EMBL/GenBank/DDBJ whole genome shotgun (WGS) entry which is preliminary data.</text>
</comment>
<dbReference type="SUPFAM" id="SSF52540">
    <property type="entry name" value="P-loop containing nucleoside triphosphate hydrolases"/>
    <property type="match status" value="1"/>
</dbReference>
<dbReference type="AlphaFoldDB" id="A0A8H7ZPX3"/>
<sequence length="137" mass="15636">MIETCLKEGKIVPMEVTIALLQNAMKASGSHRFLIDGFPRAMDQAMKFEEQVCPSRAVLYFECPEDVMLKRLLKRGESSGRADDNVETIRKRFKTFNEVSMPVINYYAANDKIIIVSCLNNPEKVYEETKRAIAQIV</sequence>
<dbReference type="OrthoDB" id="7537227at2759"/>
<dbReference type="Gene3D" id="3.40.50.300">
    <property type="entry name" value="P-loop containing nucleotide triphosphate hydrolases"/>
    <property type="match status" value="1"/>
</dbReference>
<dbReference type="GO" id="GO:0005524">
    <property type="term" value="F:ATP binding"/>
    <property type="evidence" value="ECO:0007669"/>
    <property type="project" value="InterPro"/>
</dbReference>
<evidence type="ECO:0000256" key="2">
    <source>
        <dbReference type="ARBA" id="ARBA00022741"/>
    </source>
</evidence>
<dbReference type="CDD" id="cd01428">
    <property type="entry name" value="ADK"/>
    <property type="match status" value="1"/>
</dbReference>